<proteinExistence type="predicted"/>
<dbReference type="Pfam" id="PF07583">
    <property type="entry name" value="PSCyt2"/>
    <property type="match status" value="1"/>
</dbReference>
<protein>
    <recommendedName>
        <fullName evidence="4">DUF1553 domain-containing protein</fullName>
    </recommendedName>
</protein>
<dbReference type="Pfam" id="PF07587">
    <property type="entry name" value="PSD1"/>
    <property type="match status" value="1"/>
</dbReference>
<accession>A0A6J4N8M8</accession>
<dbReference type="InterPro" id="IPR011444">
    <property type="entry name" value="DUF1549"/>
</dbReference>
<evidence type="ECO:0008006" key="4">
    <source>
        <dbReference type="Google" id="ProtNLM"/>
    </source>
</evidence>
<sequence>MPANNFVDRLAYDRLRELGLPPSELCSDAEFHRRASLDAVGTLPTPDEARAFLADTDPAKRDKLVERLLADARYGDHWASKWADLLRPNPFRVGVKSVYVLDQWLRESFRANKPYDRFAAEVLLARGSTHKHGPAVVLRDRREPADLTTLVSQVFLGVRLECAKCHHHPNEKWSQEDFYQLAAFFGPLKRNGQGISAPISGEAEFIWFAPGGGGVTHPVTGEPMKPKAPDGPVADVPPDRDPREALAAWMTSPDNPFFARAAVNRVWAELMGRGIVHPVDDFRASNLATNQPLLDALATDFVEHKFDLKHLIGTVMRSRVYQLSSMPQGRNVTDNRNFSRWLRRRPSAEVLLDAVSDVTGVAEPLPGLAPDGRAVRSWNYRSESNFLDAFGRPNASADPPCEREPQGSIVQALHMMNSTRLAEKIAHESGRAATLAKSERGVDAIVTELYLATYARFPTPDEMKTAAGAFSAEGATRQSATEDLMWALLNSAEFVLNH</sequence>
<reference evidence="3" key="1">
    <citation type="submission" date="2020-02" db="EMBL/GenBank/DDBJ databases">
        <authorList>
            <person name="Meier V. D."/>
        </authorList>
    </citation>
    <scope>NUCLEOTIDE SEQUENCE</scope>
    <source>
        <strain evidence="3">AVDCRST_MAG64</strain>
    </source>
</reference>
<dbReference type="EMBL" id="CADCUQ010000079">
    <property type="protein sequence ID" value="CAA9376087.1"/>
    <property type="molecule type" value="Genomic_DNA"/>
</dbReference>
<dbReference type="AlphaFoldDB" id="A0A6J4N8M8"/>
<feature type="domain" description="DUF1549" evidence="1">
    <location>
        <begin position="7"/>
        <end position="188"/>
    </location>
</feature>
<evidence type="ECO:0000259" key="2">
    <source>
        <dbReference type="Pfam" id="PF07587"/>
    </source>
</evidence>
<organism evidence="3">
    <name type="scientific">uncultured Phycisphaerae bacterium</name>
    <dbReference type="NCBI Taxonomy" id="904963"/>
    <lineage>
        <taxon>Bacteria</taxon>
        <taxon>Pseudomonadati</taxon>
        <taxon>Planctomycetota</taxon>
        <taxon>Phycisphaerae</taxon>
        <taxon>environmental samples</taxon>
    </lineage>
</organism>
<feature type="domain" description="DUF1553" evidence="2">
    <location>
        <begin position="243"/>
        <end position="466"/>
    </location>
</feature>
<dbReference type="PANTHER" id="PTHR35889">
    <property type="entry name" value="CYCLOINULO-OLIGOSACCHARIDE FRUCTANOTRANSFERASE-RELATED"/>
    <property type="match status" value="1"/>
</dbReference>
<name>A0A6J4N8M8_9BACT</name>
<dbReference type="InterPro" id="IPR022655">
    <property type="entry name" value="DUF1553"/>
</dbReference>
<evidence type="ECO:0000259" key="1">
    <source>
        <dbReference type="Pfam" id="PF07583"/>
    </source>
</evidence>
<evidence type="ECO:0000313" key="3">
    <source>
        <dbReference type="EMBL" id="CAA9376087.1"/>
    </source>
</evidence>
<gene>
    <name evidence="3" type="ORF">AVDCRST_MAG64-322</name>
</gene>
<dbReference type="PANTHER" id="PTHR35889:SF3">
    <property type="entry name" value="F-BOX DOMAIN-CONTAINING PROTEIN"/>
    <property type="match status" value="1"/>
</dbReference>